<keyword evidence="4" id="KW-0720">Serine protease</keyword>
<dbReference type="EMBL" id="JAMZFT010000002">
    <property type="protein sequence ID" value="MCP1337214.1"/>
    <property type="molecule type" value="Genomic_DNA"/>
</dbReference>
<dbReference type="AlphaFoldDB" id="A0A9J6PFH3"/>
<accession>A0A9J6PFH3</accession>
<name>A0A9J6PFH3_9PROT</name>
<reference evidence="7" key="1">
    <citation type="submission" date="2022-06" db="EMBL/GenBank/DDBJ databases">
        <title>Isolation and Genomics of Futiania mangrovii gen. nov., sp. nov., a Rare and Metabolically-versatile member in the Class Alphaproteobacteria.</title>
        <authorList>
            <person name="Liu L."/>
            <person name="Huang W.-C."/>
            <person name="Pan J."/>
            <person name="Li J."/>
            <person name="Huang Y."/>
            <person name="Du H."/>
            <person name="Liu Y."/>
            <person name="Li M."/>
        </authorList>
    </citation>
    <scope>NUCLEOTIDE SEQUENCE</scope>
    <source>
        <strain evidence="7">FT118</strain>
    </source>
</reference>
<dbReference type="InterPro" id="IPR047272">
    <property type="entry name" value="S49_SppA_C"/>
</dbReference>
<evidence type="ECO:0000313" key="8">
    <source>
        <dbReference type="Proteomes" id="UP001055804"/>
    </source>
</evidence>
<evidence type="ECO:0000259" key="6">
    <source>
        <dbReference type="Pfam" id="PF01343"/>
    </source>
</evidence>
<dbReference type="RefSeq" id="WP_269333143.1">
    <property type="nucleotide sequence ID" value="NZ_JAMZFT010000002.1"/>
</dbReference>
<dbReference type="InterPro" id="IPR029045">
    <property type="entry name" value="ClpP/crotonase-like_dom_sf"/>
</dbReference>
<dbReference type="GO" id="GO:0004176">
    <property type="term" value="F:ATP-dependent peptidase activity"/>
    <property type="evidence" value="ECO:0007669"/>
    <property type="project" value="InterPro"/>
</dbReference>
<dbReference type="PRINTS" id="PR00127">
    <property type="entry name" value="CLPPROTEASEP"/>
</dbReference>
<keyword evidence="2" id="KW-0645">Protease</keyword>
<keyword evidence="5" id="KW-0472">Membrane</keyword>
<proteinExistence type="inferred from homology"/>
<dbReference type="PANTHER" id="PTHR42987:SF6">
    <property type="entry name" value="PROTEINASE IV"/>
    <property type="match status" value="1"/>
</dbReference>
<dbReference type="CDD" id="cd07023">
    <property type="entry name" value="S49_Sppa_N_C"/>
    <property type="match status" value="1"/>
</dbReference>
<gene>
    <name evidence="7" type="primary">sppA</name>
    <name evidence="7" type="ORF">NJQ99_12400</name>
</gene>
<evidence type="ECO:0000313" key="7">
    <source>
        <dbReference type="EMBL" id="MCP1337214.1"/>
    </source>
</evidence>
<dbReference type="Gene3D" id="3.90.226.10">
    <property type="entry name" value="2-enoyl-CoA Hydratase, Chain A, domain 1"/>
    <property type="match status" value="2"/>
</dbReference>
<organism evidence="7 8">
    <name type="scientific">Futiania mangrovi</name>
    <dbReference type="NCBI Taxonomy" id="2959716"/>
    <lineage>
        <taxon>Bacteria</taxon>
        <taxon>Pseudomonadati</taxon>
        <taxon>Pseudomonadota</taxon>
        <taxon>Alphaproteobacteria</taxon>
        <taxon>Futianiales</taxon>
        <taxon>Futianiaceae</taxon>
        <taxon>Futiania</taxon>
    </lineage>
</organism>
<evidence type="ECO:0000256" key="2">
    <source>
        <dbReference type="ARBA" id="ARBA00022670"/>
    </source>
</evidence>
<feature type="domain" description="Peptidase S49" evidence="6">
    <location>
        <begin position="105"/>
        <end position="255"/>
    </location>
</feature>
<dbReference type="PANTHER" id="PTHR42987">
    <property type="entry name" value="PEPTIDASE S49"/>
    <property type="match status" value="1"/>
</dbReference>
<comment type="caution">
    <text evidence="7">The sequence shown here is derived from an EMBL/GenBank/DDBJ whole genome shotgun (WGS) entry which is preliminary data.</text>
</comment>
<comment type="similarity">
    <text evidence="1">Belongs to the peptidase S49 family.</text>
</comment>
<feature type="transmembrane region" description="Helical" evidence="5">
    <location>
        <begin position="20"/>
        <end position="37"/>
    </location>
</feature>
<dbReference type="GO" id="GO:0004252">
    <property type="term" value="F:serine-type endopeptidase activity"/>
    <property type="evidence" value="ECO:0007669"/>
    <property type="project" value="InterPro"/>
</dbReference>
<protein>
    <submittedName>
        <fullName evidence="7">Signal peptide peptidase SppA</fullName>
    </submittedName>
</protein>
<keyword evidence="5" id="KW-1133">Transmembrane helix</keyword>
<evidence type="ECO:0000256" key="3">
    <source>
        <dbReference type="ARBA" id="ARBA00022801"/>
    </source>
</evidence>
<keyword evidence="3" id="KW-0378">Hydrolase</keyword>
<dbReference type="InterPro" id="IPR004635">
    <property type="entry name" value="Pept_S49_SppA"/>
</dbReference>
<keyword evidence="8" id="KW-1185">Reference proteome</keyword>
<sequence>MARDIDEVLERRRLRRRGRFWRFAAILFAVVALVVAIDRTGVSPIRGERIARLTIEGTIVDDPVMIEGIGELAEDVSVAAVILHVDSPGGTVSGAEALYESLRKLAETKPLAVTMGSVAASGGYIAAIAGDHIVARRNSITGSIGVIFQSPDVSGLLDTLGVRVDEIKSAPLKGQPTGLSPMSDEVREAMRGLLQDSFAWFRDLVAERRGLAPEIMAQVTDGRVFTGGQAVGLGLVDAVGGEDAAIAWLEAERGVAPDLPVVPYDPGSIFEQEAGLIGQALAGAARLLGREAGLSVDGLVSVWQPTVR</sequence>
<dbReference type="InterPro" id="IPR001907">
    <property type="entry name" value="ClpP"/>
</dbReference>
<evidence type="ECO:0000256" key="1">
    <source>
        <dbReference type="ARBA" id="ARBA00008683"/>
    </source>
</evidence>
<dbReference type="SUPFAM" id="SSF52096">
    <property type="entry name" value="ClpP/crotonase"/>
    <property type="match status" value="1"/>
</dbReference>
<evidence type="ECO:0000256" key="4">
    <source>
        <dbReference type="ARBA" id="ARBA00022825"/>
    </source>
</evidence>
<dbReference type="NCBIfam" id="TIGR00706">
    <property type="entry name" value="SppA_dom"/>
    <property type="match status" value="1"/>
</dbReference>
<keyword evidence="5" id="KW-0812">Transmembrane</keyword>
<evidence type="ECO:0000256" key="5">
    <source>
        <dbReference type="SAM" id="Phobius"/>
    </source>
</evidence>
<dbReference type="Proteomes" id="UP001055804">
    <property type="component" value="Unassembled WGS sequence"/>
</dbReference>
<dbReference type="GO" id="GO:0006508">
    <property type="term" value="P:proteolysis"/>
    <property type="evidence" value="ECO:0007669"/>
    <property type="project" value="UniProtKB-KW"/>
</dbReference>
<dbReference type="Pfam" id="PF01343">
    <property type="entry name" value="Peptidase_S49"/>
    <property type="match status" value="1"/>
</dbReference>
<dbReference type="InterPro" id="IPR002142">
    <property type="entry name" value="Peptidase_S49"/>
</dbReference>